<evidence type="ECO:0000313" key="3">
    <source>
        <dbReference type="EMBL" id="GHE55632.1"/>
    </source>
</evidence>
<gene>
    <name evidence="3" type="ORF">GCM10017771_78230</name>
</gene>
<keyword evidence="4" id="KW-1185">Reference proteome</keyword>
<dbReference type="AlphaFoldDB" id="A0A918ZK45"/>
<name>A0A918ZK45_9ACTN</name>
<proteinExistence type="predicted"/>
<evidence type="ECO:0000256" key="2">
    <source>
        <dbReference type="SAM" id="Phobius"/>
    </source>
</evidence>
<reference evidence="3" key="2">
    <citation type="submission" date="2020-09" db="EMBL/GenBank/DDBJ databases">
        <authorList>
            <person name="Sun Q."/>
            <person name="Zhou Y."/>
        </authorList>
    </citation>
    <scope>NUCLEOTIDE SEQUENCE</scope>
    <source>
        <strain evidence="3">CGMCC 4.7403</strain>
    </source>
</reference>
<keyword evidence="2" id="KW-0812">Transmembrane</keyword>
<evidence type="ECO:0000313" key="4">
    <source>
        <dbReference type="Proteomes" id="UP000603227"/>
    </source>
</evidence>
<organism evidence="3 4">
    <name type="scientific">Streptomyces capitiformicae</name>
    <dbReference type="NCBI Taxonomy" id="2014920"/>
    <lineage>
        <taxon>Bacteria</taxon>
        <taxon>Bacillati</taxon>
        <taxon>Actinomycetota</taxon>
        <taxon>Actinomycetes</taxon>
        <taxon>Kitasatosporales</taxon>
        <taxon>Streptomycetaceae</taxon>
        <taxon>Streptomyces</taxon>
    </lineage>
</organism>
<dbReference type="RefSeq" id="WP_189787224.1">
    <property type="nucleotide sequence ID" value="NZ_BNAT01000042.1"/>
</dbReference>
<accession>A0A918ZK45</accession>
<comment type="caution">
    <text evidence="3">The sequence shown here is derived from an EMBL/GenBank/DDBJ whole genome shotgun (WGS) entry which is preliminary data.</text>
</comment>
<keyword evidence="2" id="KW-0472">Membrane</keyword>
<dbReference type="Proteomes" id="UP000603227">
    <property type="component" value="Unassembled WGS sequence"/>
</dbReference>
<feature type="compositionally biased region" description="Basic and acidic residues" evidence="1">
    <location>
        <begin position="53"/>
        <end position="79"/>
    </location>
</feature>
<keyword evidence="2" id="KW-1133">Transmembrane helix</keyword>
<protein>
    <submittedName>
        <fullName evidence="3">Uncharacterized protein</fullName>
    </submittedName>
</protein>
<sequence length="89" mass="10126">MGTSLTPDFWRLFAVLLVVAATLTFVLSAVLDALFVRRLRRRQDRQLTARANRPPDRPSDAPADRTPDHPHVARADRAPRPPRRTPAHR</sequence>
<feature type="compositionally biased region" description="Basic residues" evidence="1">
    <location>
        <begin position="80"/>
        <end position="89"/>
    </location>
</feature>
<reference evidence="3" key="1">
    <citation type="journal article" date="2014" name="Int. J. Syst. Evol. Microbiol.">
        <title>Complete genome sequence of Corynebacterium casei LMG S-19264T (=DSM 44701T), isolated from a smear-ripened cheese.</title>
        <authorList>
            <consortium name="US DOE Joint Genome Institute (JGI-PGF)"/>
            <person name="Walter F."/>
            <person name="Albersmeier A."/>
            <person name="Kalinowski J."/>
            <person name="Ruckert C."/>
        </authorList>
    </citation>
    <scope>NUCLEOTIDE SEQUENCE</scope>
    <source>
        <strain evidence="3">CGMCC 4.7403</strain>
    </source>
</reference>
<feature type="region of interest" description="Disordered" evidence="1">
    <location>
        <begin position="43"/>
        <end position="89"/>
    </location>
</feature>
<feature type="transmembrane region" description="Helical" evidence="2">
    <location>
        <begin position="12"/>
        <end position="36"/>
    </location>
</feature>
<evidence type="ECO:0000256" key="1">
    <source>
        <dbReference type="SAM" id="MobiDB-lite"/>
    </source>
</evidence>
<dbReference type="EMBL" id="BNAT01000042">
    <property type="protein sequence ID" value="GHE55632.1"/>
    <property type="molecule type" value="Genomic_DNA"/>
</dbReference>